<reference evidence="2 3" key="1">
    <citation type="journal article" date="2015" name="Stand. Genomic Sci.">
        <title>Genomic Encyclopedia of Bacterial and Archaeal Type Strains, Phase III: the genomes of soil and plant-associated and newly described type strains.</title>
        <authorList>
            <person name="Whitman W.B."/>
            <person name="Woyke T."/>
            <person name="Klenk H.P."/>
            <person name="Zhou Y."/>
            <person name="Lilburn T.G."/>
            <person name="Beck B.J."/>
            <person name="De Vos P."/>
            <person name="Vandamme P."/>
            <person name="Eisen J.A."/>
            <person name="Garrity G."/>
            <person name="Hugenholtz P."/>
            <person name="Kyrpides N.C."/>
        </authorList>
    </citation>
    <scope>NUCLEOTIDE SEQUENCE [LARGE SCALE GENOMIC DNA]</scope>
    <source>
        <strain evidence="2 3">CGMCC 1.6858</strain>
    </source>
</reference>
<evidence type="ECO:0000313" key="2">
    <source>
        <dbReference type="EMBL" id="TWI52552.1"/>
    </source>
</evidence>
<evidence type="ECO:0000313" key="3">
    <source>
        <dbReference type="Proteomes" id="UP000316905"/>
    </source>
</evidence>
<dbReference type="EMBL" id="VLKY01000011">
    <property type="protein sequence ID" value="TWI52552.1"/>
    <property type="molecule type" value="Genomic_DNA"/>
</dbReference>
<protein>
    <submittedName>
        <fullName evidence="2">Uncharacterized protein</fullName>
    </submittedName>
</protein>
<accession>A0A562Q717</accession>
<keyword evidence="3" id="KW-1185">Reference proteome</keyword>
<proteinExistence type="predicted"/>
<sequence>MKQRDVQDRENTVWTCVQAFSSSNAKRSKAAEKRAQDNNGHVAVSCTPSGGAQSVRLSLPLEWHERFSDEELLQGIQAARR</sequence>
<dbReference type="Proteomes" id="UP000316905">
    <property type="component" value="Unassembled WGS sequence"/>
</dbReference>
<feature type="region of interest" description="Disordered" evidence="1">
    <location>
        <begin position="25"/>
        <end position="52"/>
    </location>
</feature>
<name>A0A562Q717_9PSED</name>
<dbReference type="AlphaFoldDB" id="A0A562Q717"/>
<evidence type="ECO:0000256" key="1">
    <source>
        <dbReference type="SAM" id="MobiDB-lite"/>
    </source>
</evidence>
<organism evidence="2 3">
    <name type="scientific">Pseudomonas duriflava</name>
    <dbReference type="NCBI Taxonomy" id="459528"/>
    <lineage>
        <taxon>Bacteria</taxon>
        <taxon>Pseudomonadati</taxon>
        <taxon>Pseudomonadota</taxon>
        <taxon>Gammaproteobacteria</taxon>
        <taxon>Pseudomonadales</taxon>
        <taxon>Pseudomonadaceae</taxon>
        <taxon>Pseudomonas</taxon>
    </lineage>
</organism>
<gene>
    <name evidence="2" type="ORF">IQ22_03322</name>
</gene>
<comment type="caution">
    <text evidence="2">The sequence shown here is derived from an EMBL/GenBank/DDBJ whole genome shotgun (WGS) entry which is preliminary data.</text>
</comment>